<feature type="region of interest" description="Disordered" evidence="1">
    <location>
        <begin position="13"/>
        <end position="37"/>
    </location>
</feature>
<dbReference type="EMBL" id="BCWF01000017">
    <property type="protein sequence ID" value="GAT23134.1"/>
    <property type="molecule type" value="Genomic_DNA"/>
</dbReference>
<reference evidence="2 3" key="1">
    <citation type="journal article" date="2016" name="DNA Res.">
        <title>Genome sequence of Aspergillus luchuensis NBRC 4314.</title>
        <authorList>
            <person name="Yamada O."/>
            <person name="Machida M."/>
            <person name="Hosoyama A."/>
            <person name="Goto M."/>
            <person name="Takahashi T."/>
            <person name="Futagami T."/>
            <person name="Yamagata Y."/>
            <person name="Takeuchi M."/>
            <person name="Kobayashi T."/>
            <person name="Koike H."/>
            <person name="Abe K."/>
            <person name="Asai K."/>
            <person name="Arita M."/>
            <person name="Fujita N."/>
            <person name="Fukuda K."/>
            <person name="Higa K."/>
            <person name="Horikawa H."/>
            <person name="Ishikawa T."/>
            <person name="Jinno K."/>
            <person name="Kato Y."/>
            <person name="Kirimura K."/>
            <person name="Mizutani O."/>
            <person name="Nakasone K."/>
            <person name="Sano M."/>
            <person name="Shiraishi Y."/>
            <person name="Tsukahara M."/>
            <person name="Gomi K."/>
        </authorList>
    </citation>
    <scope>NUCLEOTIDE SEQUENCE [LARGE SCALE GENOMIC DNA]</scope>
    <source>
        <strain evidence="2 3">RIB 2604</strain>
    </source>
</reference>
<feature type="compositionally biased region" description="Polar residues" evidence="1">
    <location>
        <begin position="14"/>
        <end position="37"/>
    </location>
</feature>
<dbReference type="Proteomes" id="UP000075230">
    <property type="component" value="Unassembled WGS sequence"/>
</dbReference>
<sequence>MLPTGEIRGALVGNVQNREQSSAASPMSRTKHPLTQNDSEGTLIDWLKKTEIMKLTGGLAQLYKWYRAITHNAGCSEICKGSRAMGTVLACCMNCRKMLRIYKLSGERNYLRTERLAGQVTAHYSA</sequence>
<reference evidence="3" key="2">
    <citation type="submission" date="2016-02" db="EMBL/GenBank/DDBJ databases">
        <title>Genome sequencing of Aspergillus luchuensis NBRC 4314.</title>
        <authorList>
            <person name="Yamada O."/>
        </authorList>
    </citation>
    <scope>NUCLEOTIDE SEQUENCE [LARGE SCALE GENOMIC DNA]</scope>
    <source>
        <strain evidence="3">RIB 2604</strain>
    </source>
</reference>
<proteinExistence type="predicted"/>
<comment type="caution">
    <text evidence="2">The sequence shown here is derived from an EMBL/GenBank/DDBJ whole genome shotgun (WGS) entry which is preliminary data.</text>
</comment>
<protein>
    <submittedName>
        <fullName evidence="2">Armadillo repeat protein</fullName>
    </submittedName>
</protein>
<evidence type="ECO:0000313" key="3">
    <source>
        <dbReference type="Proteomes" id="UP000075230"/>
    </source>
</evidence>
<accession>A0A146FA72</accession>
<gene>
    <name evidence="2" type="ORF">RIB2604_01702700</name>
</gene>
<organism evidence="2 3">
    <name type="scientific">Aspergillus kawachii</name>
    <name type="common">White koji mold</name>
    <name type="synonym">Aspergillus awamori var. kawachi</name>
    <dbReference type="NCBI Taxonomy" id="1069201"/>
    <lineage>
        <taxon>Eukaryota</taxon>
        <taxon>Fungi</taxon>
        <taxon>Dikarya</taxon>
        <taxon>Ascomycota</taxon>
        <taxon>Pezizomycotina</taxon>
        <taxon>Eurotiomycetes</taxon>
        <taxon>Eurotiomycetidae</taxon>
        <taxon>Eurotiales</taxon>
        <taxon>Aspergillaceae</taxon>
        <taxon>Aspergillus</taxon>
        <taxon>Aspergillus subgen. Circumdati</taxon>
    </lineage>
</organism>
<evidence type="ECO:0000256" key="1">
    <source>
        <dbReference type="SAM" id="MobiDB-lite"/>
    </source>
</evidence>
<evidence type="ECO:0000313" key="2">
    <source>
        <dbReference type="EMBL" id="GAT23134.1"/>
    </source>
</evidence>
<dbReference type="AlphaFoldDB" id="A0A146FA72"/>
<name>A0A146FA72_ASPKA</name>